<evidence type="ECO:0000313" key="3">
    <source>
        <dbReference type="EMBL" id="RFU66414.1"/>
    </source>
</evidence>
<dbReference type="Pfam" id="PF01569">
    <property type="entry name" value="PAP2"/>
    <property type="match status" value="1"/>
</dbReference>
<feature type="transmembrane region" description="Helical" evidence="1">
    <location>
        <begin position="193"/>
        <end position="211"/>
    </location>
</feature>
<evidence type="ECO:0000313" key="4">
    <source>
        <dbReference type="Proteomes" id="UP000264541"/>
    </source>
</evidence>
<reference evidence="3 4" key="1">
    <citation type="submission" date="2018-08" db="EMBL/GenBank/DDBJ databases">
        <title>Bacillus chawlae sp. nov., Bacillus glennii sp. nov., and Bacillus saganii sp. nov. Isolated from the Vehicle Assembly Building at Kennedy Space Center where the Viking Spacecraft were Assembled.</title>
        <authorList>
            <person name="Seuylemezian A."/>
            <person name="Vaishampayan P."/>
        </authorList>
    </citation>
    <scope>NUCLEOTIDE SEQUENCE [LARGE SCALE GENOMIC DNA]</scope>
    <source>
        <strain evidence="3 4">V47-23a</strain>
    </source>
</reference>
<dbReference type="SUPFAM" id="SSF48317">
    <property type="entry name" value="Acid phosphatase/Vanadium-dependent haloperoxidase"/>
    <property type="match status" value="1"/>
</dbReference>
<keyword evidence="1" id="KW-1133">Transmembrane helix</keyword>
<name>A0A372LK61_9BACI</name>
<keyword evidence="4" id="KW-1185">Reference proteome</keyword>
<dbReference type="EMBL" id="QVTE01000051">
    <property type="protein sequence ID" value="RFU66414.1"/>
    <property type="molecule type" value="Genomic_DNA"/>
</dbReference>
<sequence length="230" mass="26042">MHFYKTITKQQILYVIAVLILFWTYVVIFVELAEEIQEKQLIEFDSRIIGFVQGFVSEKVTVLMKAITFLGSYDWIMIAVITACSLLVIYKKVSYAVYLALSSGLGAIFNKMLKRVFQRERPDIFPLIREHGFSFPSGHSMGAIVLYGTLAIIVIKIVKMRSYKVVAGAGAFFLIFMVGLSRIYLGVHYPSDVVAGFAAGAAWLILCRLGLRIYEYQKQKRGLKAELRGQ</sequence>
<evidence type="ECO:0000259" key="2">
    <source>
        <dbReference type="SMART" id="SM00014"/>
    </source>
</evidence>
<dbReference type="Proteomes" id="UP000264541">
    <property type="component" value="Unassembled WGS sequence"/>
</dbReference>
<dbReference type="PANTHER" id="PTHR14969:SF13">
    <property type="entry name" value="AT30094P"/>
    <property type="match status" value="1"/>
</dbReference>
<dbReference type="RefSeq" id="WP_117327998.1">
    <property type="nucleotide sequence ID" value="NZ_QVTE01000051.1"/>
</dbReference>
<keyword evidence="1" id="KW-0812">Transmembrane</keyword>
<feature type="domain" description="Phosphatidic acid phosphatase type 2/haloperoxidase" evidence="2">
    <location>
        <begin position="96"/>
        <end position="208"/>
    </location>
</feature>
<keyword evidence="1" id="KW-0472">Membrane</keyword>
<dbReference type="Gene3D" id="1.20.144.10">
    <property type="entry name" value="Phosphatidic acid phosphatase type 2/haloperoxidase"/>
    <property type="match status" value="2"/>
</dbReference>
<dbReference type="InterPro" id="IPR000326">
    <property type="entry name" value="PAP2/HPO"/>
</dbReference>
<feature type="transmembrane region" description="Helical" evidence="1">
    <location>
        <begin position="12"/>
        <end position="30"/>
    </location>
</feature>
<proteinExistence type="predicted"/>
<gene>
    <name evidence="3" type="ORF">D0469_17435</name>
</gene>
<protein>
    <submittedName>
        <fullName evidence="3">PAP2 family protein</fullName>
    </submittedName>
</protein>
<feature type="transmembrane region" description="Helical" evidence="1">
    <location>
        <begin position="66"/>
        <end position="88"/>
    </location>
</feature>
<feature type="transmembrane region" description="Helical" evidence="1">
    <location>
        <begin position="165"/>
        <end position="187"/>
    </location>
</feature>
<feature type="transmembrane region" description="Helical" evidence="1">
    <location>
        <begin position="95"/>
        <end position="113"/>
    </location>
</feature>
<accession>A0A372LK61</accession>
<dbReference type="AlphaFoldDB" id="A0A372LK61"/>
<evidence type="ECO:0000256" key="1">
    <source>
        <dbReference type="SAM" id="Phobius"/>
    </source>
</evidence>
<dbReference type="CDD" id="cd03392">
    <property type="entry name" value="PAP2_like_2"/>
    <property type="match status" value="1"/>
</dbReference>
<comment type="caution">
    <text evidence="3">The sequence shown here is derived from an EMBL/GenBank/DDBJ whole genome shotgun (WGS) entry which is preliminary data.</text>
</comment>
<dbReference type="SMART" id="SM00014">
    <property type="entry name" value="acidPPc"/>
    <property type="match status" value="1"/>
</dbReference>
<dbReference type="OrthoDB" id="9789113at2"/>
<dbReference type="InterPro" id="IPR036938">
    <property type="entry name" value="PAP2/HPO_sf"/>
</dbReference>
<organism evidence="3 4">
    <name type="scientific">Peribacillus saganii</name>
    <dbReference type="NCBI Taxonomy" id="2303992"/>
    <lineage>
        <taxon>Bacteria</taxon>
        <taxon>Bacillati</taxon>
        <taxon>Bacillota</taxon>
        <taxon>Bacilli</taxon>
        <taxon>Bacillales</taxon>
        <taxon>Bacillaceae</taxon>
        <taxon>Peribacillus</taxon>
    </lineage>
</organism>
<dbReference type="PANTHER" id="PTHR14969">
    <property type="entry name" value="SPHINGOSINE-1-PHOSPHATE PHOSPHOHYDROLASE"/>
    <property type="match status" value="1"/>
</dbReference>
<feature type="transmembrane region" description="Helical" evidence="1">
    <location>
        <begin position="133"/>
        <end position="158"/>
    </location>
</feature>